<dbReference type="SMART" id="SM00855">
    <property type="entry name" value="PGAM"/>
    <property type="match status" value="1"/>
</dbReference>
<sequence>MSSPSQTRIFLVRHGPTHSKAMVGWSDLPADLSDLARIEALSDFLPERARLVSSDLTRTRATADVLQTPYRNRLPDVPGLREIHFGDWELKPFAEIDKSHPDLSRAFWTEPGDCAAPGGESWHEMEARASAALSDLAAEGGDLIVVAHFAVILSQVARVSGKRPAEVLAHKIDNLSVTQIDVTPEGEMLRFINHVP</sequence>
<proteinExistence type="predicted"/>
<dbReference type="PANTHER" id="PTHR48100:SF1">
    <property type="entry name" value="HISTIDINE PHOSPHATASE FAMILY PROTEIN-RELATED"/>
    <property type="match status" value="1"/>
</dbReference>
<keyword evidence="2" id="KW-1185">Reference proteome</keyword>
<gene>
    <name evidence="1" type="ORF">F3W81_10635</name>
</gene>
<protein>
    <submittedName>
        <fullName evidence="1">Histidine phosphatase family protein</fullName>
    </submittedName>
</protein>
<name>A0A7L9WNY4_9RHOB</name>
<evidence type="ECO:0000313" key="2">
    <source>
        <dbReference type="Proteomes" id="UP000594118"/>
    </source>
</evidence>
<organism evidence="1 2">
    <name type="scientific">Pseudooceanicola spongiae</name>
    <dbReference type="NCBI Taxonomy" id="2613965"/>
    <lineage>
        <taxon>Bacteria</taxon>
        <taxon>Pseudomonadati</taxon>
        <taxon>Pseudomonadota</taxon>
        <taxon>Alphaproteobacteria</taxon>
        <taxon>Rhodobacterales</taxon>
        <taxon>Paracoccaceae</taxon>
        <taxon>Pseudooceanicola</taxon>
    </lineage>
</organism>
<dbReference type="InterPro" id="IPR029033">
    <property type="entry name" value="His_PPase_superfam"/>
</dbReference>
<dbReference type="Gene3D" id="3.40.50.1240">
    <property type="entry name" value="Phosphoglycerate mutase-like"/>
    <property type="match status" value="1"/>
</dbReference>
<dbReference type="InterPro" id="IPR050275">
    <property type="entry name" value="PGM_Phosphatase"/>
</dbReference>
<dbReference type="SUPFAM" id="SSF53254">
    <property type="entry name" value="Phosphoglycerate mutase-like"/>
    <property type="match status" value="1"/>
</dbReference>
<dbReference type="RefSeq" id="WP_193079148.1">
    <property type="nucleotide sequence ID" value="NZ_CP045201.1"/>
</dbReference>
<dbReference type="InterPro" id="IPR013078">
    <property type="entry name" value="His_Pase_superF_clade-1"/>
</dbReference>
<dbReference type="EMBL" id="CP045201">
    <property type="protein sequence ID" value="QOL81228.1"/>
    <property type="molecule type" value="Genomic_DNA"/>
</dbReference>
<accession>A0A7L9WNY4</accession>
<evidence type="ECO:0000313" key="1">
    <source>
        <dbReference type="EMBL" id="QOL81228.1"/>
    </source>
</evidence>
<dbReference type="Pfam" id="PF00300">
    <property type="entry name" value="His_Phos_1"/>
    <property type="match status" value="1"/>
</dbReference>
<dbReference type="GO" id="GO:0016791">
    <property type="term" value="F:phosphatase activity"/>
    <property type="evidence" value="ECO:0007669"/>
    <property type="project" value="TreeGrafter"/>
</dbReference>
<dbReference type="CDD" id="cd07067">
    <property type="entry name" value="HP_PGM_like"/>
    <property type="match status" value="1"/>
</dbReference>
<dbReference type="AlphaFoldDB" id="A0A7L9WNY4"/>
<dbReference type="Proteomes" id="UP000594118">
    <property type="component" value="Chromosome"/>
</dbReference>
<reference evidence="1 2" key="1">
    <citation type="submission" date="2019-10" db="EMBL/GenBank/DDBJ databases">
        <title>Pseudopuniceibacterium sp. HQ09 islated from Antarctica.</title>
        <authorList>
            <person name="Liao L."/>
            <person name="Su S."/>
            <person name="Chen B."/>
            <person name="Yu Y."/>
        </authorList>
    </citation>
    <scope>NUCLEOTIDE SEQUENCE [LARGE SCALE GENOMIC DNA]</scope>
    <source>
        <strain evidence="1 2">HQ09</strain>
    </source>
</reference>
<dbReference type="PANTHER" id="PTHR48100">
    <property type="entry name" value="BROAD-SPECIFICITY PHOSPHATASE YOR283W-RELATED"/>
    <property type="match status" value="1"/>
</dbReference>
<dbReference type="GO" id="GO:0005737">
    <property type="term" value="C:cytoplasm"/>
    <property type="evidence" value="ECO:0007669"/>
    <property type="project" value="TreeGrafter"/>
</dbReference>
<dbReference type="KEGG" id="pshq:F3W81_10635"/>